<name>A0ABT5N1Z0_9BURK</name>
<proteinExistence type="predicted"/>
<accession>A0ABT5N1Z0</accession>
<keyword evidence="2" id="KW-1185">Reference proteome</keyword>
<organism evidence="1 2">
    <name type="scientific">Curvibacter cyanobacteriorum</name>
    <dbReference type="NCBI Taxonomy" id="3026422"/>
    <lineage>
        <taxon>Bacteria</taxon>
        <taxon>Pseudomonadati</taxon>
        <taxon>Pseudomonadota</taxon>
        <taxon>Betaproteobacteria</taxon>
        <taxon>Burkholderiales</taxon>
        <taxon>Comamonadaceae</taxon>
        <taxon>Curvibacter</taxon>
    </lineage>
</organism>
<sequence length="84" mass="9035">MIQTSTSTLLPNAPILMGKYRIAACPRELEGGQYASLVSIASGRGSASTDRVMRFVPEFSTRAAASGYAIEQGIQWVRGLTRTL</sequence>
<comment type="caution">
    <text evidence="1">The sequence shown here is derived from an EMBL/GenBank/DDBJ whole genome shotgun (WGS) entry which is preliminary data.</text>
</comment>
<dbReference type="Proteomes" id="UP001528673">
    <property type="component" value="Unassembled WGS sequence"/>
</dbReference>
<dbReference type="RefSeq" id="WP_273952002.1">
    <property type="nucleotide sequence ID" value="NZ_JAQSIP010000005.1"/>
</dbReference>
<evidence type="ECO:0000313" key="2">
    <source>
        <dbReference type="Proteomes" id="UP001528673"/>
    </source>
</evidence>
<protein>
    <submittedName>
        <fullName evidence="1">Uncharacterized protein</fullName>
    </submittedName>
</protein>
<reference evidence="1 2" key="1">
    <citation type="submission" date="2023-02" db="EMBL/GenBank/DDBJ databases">
        <title>Bacterial whole genomic sequence of Curvibacter sp. HBC61.</title>
        <authorList>
            <person name="Le V."/>
            <person name="Ko S.-R."/>
            <person name="Ahn C.-Y."/>
            <person name="Oh H.-M."/>
        </authorList>
    </citation>
    <scope>NUCLEOTIDE SEQUENCE [LARGE SCALE GENOMIC DNA]</scope>
    <source>
        <strain evidence="1 2">HBC61</strain>
    </source>
</reference>
<evidence type="ECO:0000313" key="1">
    <source>
        <dbReference type="EMBL" id="MDD0839541.1"/>
    </source>
</evidence>
<gene>
    <name evidence="1" type="ORF">PSQ40_13230</name>
</gene>
<dbReference type="EMBL" id="JAQSIP010000005">
    <property type="protein sequence ID" value="MDD0839541.1"/>
    <property type="molecule type" value="Genomic_DNA"/>
</dbReference>